<evidence type="ECO:0000256" key="4">
    <source>
        <dbReference type="ARBA" id="ARBA00022490"/>
    </source>
</evidence>
<dbReference type="EMBL" id="KE125171">
    <property type="protein sequence ID" value="EPB70689.1"/>
    <property type="molecule type" value="Genomic_DNA"/>
</dbReference>
<evidence type="ECO:0000256" key="1">
    <source>
        <dbReference type="ARBA" id="ARBA00004232"/>
    </source>
</evidence>
<keyword evidence="9" id="KW-0539">Nucleus</keyword>
<evidence type="ECO:0000256" key="3">
    <source>
        <dbReference type="ARBA" id="ARBA00010998"/>
    </source>
</evidence>
<evidence type="ECO:0000256" key="7">
    <source>
        <dbReference type="ARBA" id="ARBA00023098"/>
    </source>
</evidence>
<dbReference type="Pfam" id="PF09771">
    <property type="entry name" value="Tmemb_18A"/>
    <property type="match status" value="1"/>
</dbReference>
<keyword evidence="7" id="KW-0443">Lipid metabolism</keyword>
<proteinExistence type="inferred from homology"/>
<sequence>MDDAATACEVVLLLISLSAVLTSYNWIADPTLRSVSLWESLQSHPVFSVSVPLLFILFTAFGIHRRVVEPSIVRVVVILTFCRELLACVRSSLKNPATPPSENNKDRSLRSFALSLSLSVSAMLSNDSRFLVLVAMMMVVDATGLALVPWDRLSVLIIVGVAWFFKFFIVDVHNQ</sequence>
<dbReference type="Proteomes" id="UP000054495">
    <property type="component" value="Unassembled WGS sequence"/>
</dbReference>
<keyword evidence="5 11" id="KW-0812">Transmembrane</keyword>
<keyword evidence="6 11" id="KW-1133">Transmembrane helix</keyword>
<keyword evidence="8 11" id="KW-0472">Membrane</keyword>
<dbReference type="AlphaFoldDB" id="A0A0D6LFE6"/>
<keyword evidence="4" id="KW-0963">Cytoplasm</keyword>
<feature type="transmembrane region" description="Helical" evidence="11">
    <location>
        <begin position="7"/>
        <end position="27"/>
    </location>
</feature>
<gene>
    <name evidence="12" type="ORF">ANCCEY_10213</name>
</gene>
<dbReference type="GO" id="GO:0031965">
    <property type="term" value="C:nuclear membrane"/>
    <property type="evidence" value="ECO:0007669"/>
    <property type="project" value="UniProtKB-SubCell"/>
</dbReference>
<dbReference type="GO" id="GO:0006629">
    <property type="term" value="P:lipid metabolic process"/>
    <property type="evidence" value="ECO:0007669"/>
    <property type="project" value="UniProtKB-KW"/>
</dbReference>
<feature type="transmembrane region" description="Helical" evidence="11">
    <location>
        <begin position="153"/>
        <end position="172"/>
    </location>
</feature>
<evidence type="ECO:0000256" key="2">
    <source>
        <dbReference type="ARBA" id="ARBA00004496"/>
    </source>
</evidence>
<evidence type="ECO:0000313" key="13">
    <source>
        <dbReference type="Proteomes" id="UP000054495"/>
    </source>
</evidence>
<evidence type="ECO:0000256" key="9">
    <source>
        <dbReference type="ARBA" id="ARBA00023242"/>
    </source>
</evidence>
<evidence type="ECO:0000256" key="11">
    <source>
        <dbReference type="SAM" id="Phobius"/>
    </source>
</evidence>
<dbReference type="GO" id="GO:0005737">
    <property type="term" value="C:cytoplasm"/>
    <property type="evidence" value="ECO:0007669"/>
    <property type="project" value="UniProtKB-SubCell"/>
</dbReference>
<evidence type="ECO:0000256" key="10">
    <source>
        <dbReference type="ARBA" id="ARBA00030458"/>
    </source>
</evidence>
<organism evidence="12 13">
    <name type="scientific">Ancylostoma ceylanicum</name>
    <dbReference type="NCBI Taxonomy" id="53326"/>
    <lineage>
        <taxon>Eukaryota</taxon>
        <taxon>Metazoa</taxon>
        <taxon>Ecdysozoa</taxon>
        <taxon>Nematoda</taxon>
        <taxon>Chromadorea</taxon>
        <taxon>Rhabditida</taxon>
        <taxon>Rhabditina</taxon>
        <taxon>Rhabditomorpha</taxon>
        <taxon>Strongyloidea</taxon>
        <taxon>Ancylostomatidae</taxon>
        <taxon>Ancylostomatinae</taxon>
        <taxon>Ancylostoma</taxon>
    </lineage>
</organism>
<protein>
    <recommendedName>
        <fullName evidence="10">Transmembrane protein 188</fullName>
    </recommendedName>
</protein>
<comment type="similarity">
    <text evidence="3">Belongs to the CNEP1R1 family.</text>
</comment>
<dbReference type="PANTHER" id="PTHR20996">
    <property type="entry name" value="NUCLEAR ENVELOPE PHOSPHATASE-REGULATORY SUBUNIT 1"/>
    <property type="match status" value="1"/>
</dbReference>
<dbReference type="GO" id="GO:0071595">
    <property type="term" value="C:Nem1-Spo7 phosphatase complex"/>
    <property type="evidence" value="ECO:0007669"/>
    <property type="project" value="InterPro"/>
</dbReference>
<dbReference type="PANTHER" id="PTHR20996:SF1">
    <property type="entry name" value="NUCLEAR ENVELOPE PHOSPHATASE-REGULATORY SUBUNIT 1"/>
    <property type="match status" value="1"/>
</dbReference>
<comment type="subcellular location">
    <subcellularLocation>
        <location evidence="2">Cytoplasm</location>
    </subcellularLocation>
    <subcellularLocation>
        <location evidence="1">Nucleus membrane</location>
        <topology evidence="1">Multi-pass membrane protein</topology>
    </subcellularLocation>
</comment>
<keyword evidence="13" id="KW-1185">Reference proteome</keyword>
<reference evidence="12 13" key="1">
    <citation type="submission" date="2013-05" db="EMBL/GenBank/DDBJ databases">
        <title>Draft genome of the parasitic nematode Anyclostoma ceylanicum.</title>
        <authorList>
            <person name="Mitreva M."/>
        </authorList>
    </citation>
    <scope>NUCLEOTIDE SEQUENCE [LARGE SCALE GENOMIC DNA]</scope>
</reference>
<evidence type="ECO:0000256" key="8">
    <source>
        <dbReference type="ARBA" id="ARBA00023136"/>
    </source>
</evidence>
<dbReference type="InterPro" id="IPR019168">
    <property type="entry name" value="NEP1-R1"/>
</dbReference>
<name>A0A0D6LFE6_9BILA</name>
<feature type="transmembrane region" description="Helical" evidence="11">
    <location>
        <begin position="47"/>
        <end position="64"/>
    </location>
</feature>
<accession>A0A0D6LFE6</accession>
<evidence type="ECO:0000256" key="5">
    <source>
        <dbReference type="ARBA" id="ARBA00022692"/>
    </source>
</evidence>
<feature type="transmembrane region" description="Helical" evidence="11">
    <location>
        <begin position="130"/>
        <end position="147"/>
    </location>
</feature>
<evidence type="ECO:0000256" key="6">
    <source>
        <dbReference type="ARBA" id="ARBA00022989"/>
    </source>
</evidence>
<evidence type="ECO:0000313" key="12">
    <source>
        <dbReference type="EMBL" id="EPB70689.1"/>
    </source>
</evidence>